<accession>A0ACC0K7C8</accession>
<name>A0ACC0K7C8_CHOFU</name>
<keyword evidence="2" id="KW-1185">Reference proteome</keyword>
<proteinExistence type="predicted"/>
<evidence type="ECO:0000313" key="2">
    <source>
        <dbReference type="Proteomes" id="UP001064048"/>
    </source>
</evidence>
<reference evidence="1 2" key="1">
    <citation type="journal article" date="2022" name="Genome Biol. Evol.">
        <title>The Spruce Budworm Genome: Reconstructing the Evolutionary History of Antifreeze Proteins.</title>
        <authorList>
            <person name="Beliveau C."/>
            <person name="Gagne P."/>
            <person name="Picq S."/>
            <person name="Vernygora O."/>
            <person name="Keeling C.I."/>
            <person name="Pinkney K."/>
            <person name="Doucet D."/>
            <person name="Wen F."/>
            <person name="Johnston J.S."/>
            <person name="Maaroufi H."/>
            <person name="Boyle B."/>
            <person name="Laroche J."/>
            <person name="Dewar K."/>
            <person name="Juretic N."/>
            <person name="Blackburn G."/>
            <person name="Nisole A."/>
            <person name="Brunet B."/>
            <person name="Brandao M."/>
            <person name="Lumley L."/>
            <person name="Duan J."/>
            <person name="Quan G."/>
            <person name="Lucarotti C.J."/>
            <person name="Roe A.D."/>
            <person name="Sperling F.A.H."/>
            <person name="Levesque R.C."/>
            <person name="Cusson M."/>
        </authorList>
    </citation>
    <scope>NUCLEOTIDE SEQUENCE [LARGE SCALE GENOMIC DNA]</scope>
    <source>
        <strain evidence="1">Glfc:IPQL:Cfum</strain>
    </source>
</reference>
<sequence length="3373" mass="371120">MAQCRSNTKIKDSLRTRGALSGAREDSGCDTSLEEPSTDSHQHDSDGDDSSPQTRSKPRSTSTIGLRSKSRTDNQFIPDVGSTGSSPTTHSNMKTKQSKDELDKSIDEETTIEPKTRQARKKASDLGEEDKNRTSQDESRASKETKKNLKPKAVVKKRPLGIRKALRSKKVVATAKGKLKNVIKQTVTRGRKPAAKTERDNSQDKDTVPLIPASEIKKEPVDDTTPNSRSSSPKIAGRKQRLTSDKIMMKSVLGDSPSSLVLGPRTSPYSMRSERSNSPSMVEAKNLRSGKPRKVKNLLNEVVMKEQNKRRRLLSDSKSSDIADGTEECKKVKRGRSCSRDGSEISKCSDITESDVSLSETLLETDGKELKKIIEKPKTDLDLDFESNVQISIVEKVPSLVDPKLTEKLNMEPSCNINEKNKKSMSLKRSTSLDSDNNNSNRLKLENLNSSDAEDKKSRKTEKDTLFEARSSILTSMSKTFNSKEVSKNIRKARRGRKVAAAARPSPGMGAPAAEPARRASAAGAIAGDPADDKHETLETLSKEIDDLINNLDQNIDRDHELANESTVDNTDQMQTKSVSKFYGSSKPLGDNNSIITPETPVKDKEAVTTVTAENTPSKIDDSENIRLHYEEDSLEKAVDNAKPEISYKVSTVASIDKLMDRLKVFEEFDKKRQRQESETKSIDNKTVMVTNDVVLIPKSGADIKPLKDVQSVRSPERPFEKENVLSCFENNSAISIVKRDHVRKSIDIDLPNSVTLIKRNSFSSRKESTSSNHSKESDAISIFEKSLGKDVTLTEIRKSVDKSATTAQVDLHQFATLHPNNPTASIKGVVLDTSQISITPRVVTDSKEIRKSRESLSRKSSESGVEAEEKMATIEKIKSPPPQIKSPPPQIKSPPPQIKSPPPHIKSPPPLIKSPPPQIKSPPPLIKSPPPQVKSPPLQIKSPVSPSVLTQHDVAALAVAAPAPISTMSPEVEPMETETVAPPLEIAKAIPEDISLSTEIPKVDSVIPHEAKVEETVVPIEKTEVVPEAMAVATVEKIEEKAPEKPEEKEIKELEGKTERPVESKLSETAELAKPGKSPGKGNKSARNSTESQPGPSNVLHETPESQKRKENVLRTLGLLTHKAAKEAKIEKLKEKQRIYGANMSGMMNKKSSKSSGDYTGTLKTVIKLNRGTGDREKKKYRSSLKMTFAKSKHRSAKPVPEVGDPADDDAYYTIERREIKDSLRTRGALSGAREDSGCDTSLEEPSTDSHQHDSDGDDSSPQTRSKPRSTSTIGLRSKSRTDNQFIPDVGSTGSSPTTHSNMKTKQSKDELDKSIDEETTIEPKTRQARKKASDLGEEDKNRTSQDESRASKETKKNLKPKAVVKKRPLGIRKALRSKKVVATAKGKLKNVIKQTVTRGRKPAAKTERDNSQDKDTVPLIPASEIKKEPVDDTTPNSRSSSPKIAGRKQRLTSDKIMMKSVLGDSPSSLVLGPRTSPYSMRSERSNSPSMVEAKNLRSGKPRKVKNLLNEVVMKEQNKRRRLLSDSKSSDIADGTEECKKVKRGRSCSRDGSEISKCSDITESDVSLSETLLETDGKELKKIIEKPKTDLDLDFESNVQISIVEKVPSLVDPKLTEKLNMEPSCNINEKNKKSMSLKRSTSLDSDNNNSNRLKLENLNSSDAEDKKSRKTEKDTLFEARSSILTSMSKTFNSKEVSKNIRKARRGRKVAAAARPSPGMGAPAAEPARRASAAGAIAGDPADDKHETLETLSKEIDDLINNLDQNIDRDHELANESTVDNTDQMQTKSVSKFYGSSKPLGDNNSIITPETPVKDKEAVTTVTAENTPSKIDDSENIRLHYEEDSLEKAVDNAKPEISYKVSTVASIDKLMDRLKVFEEFDKKRQRQESETKSIDNKTVMVTNDVVLIPKSGADIKPLKDVQSVRSPERPFEKENVLSCFENNSAISIVKRDHVRKSIDIDLPNSVTLIKRNSFSSRKESTSSNHSKESDAISIFEKSLGKDVTLTEIRKSVDKSATTAQVDLHQFATLHPNNPTASIKGVVLDTSQISITPRVVTDSKEIRKSRESLSRKSSESGVEAEEKMATIEKIKSPPPQIKSPPPQIKSPPPQIKSPPPLIKSPPPQIKSPPPLIKSPPPQVKSPPLQIKSPVSPSVLTQHDVAVLAVAAPAPISTMSPEVEPMETETVAPPLEIAKAIPEDISLSTEIPKVDSVIPHEAKVEETVVPIEKTEVVPEAMAVATVEKIEEKAPEKPEEKEIKELEGKTERPVESKLSETAELAKPGKSPGKGNKSARNSTESQPGPSNVLHETPESQKRKENVLRTLGLLTHKAAKEAKIEKLKEKQRIYGANMSGMMNKKSSKSSGDYTGTLKTVIKLNRGTGDREKKKYRSSLKMTFAKSKHRSAKPVPEVGDPADDDAYYTIERREGFAAAGTEGGHRKSYSNRLNNHEAEATPEPVESKETLNLVIPEKASSFSIHPGRLCQDQCFYCGGKFGLFDTPCHIAQMKSHERQKKGEDSESEPPARAARCHAAACAAPAAHSIRRNAHYSALAPLLACALCRRRLGKHHAAPRPHTHQVRTDTHTDTQTHTLGLCSAHYSALAPLLACALCRRRLGKHHAAPRPHPHQGHEELNPLLAAAGIPAQLREQSVLCKMLLQVYNIEVPPESENDAEDSTQQSAEDSARRKKARAKPKRKSSDPDKTGESESPERTDSPEKDNIDSQQKPSHPLEEDIESLISSNKILVPSAKTSTEPSLQSDGSDPDQMDLDGPIIDKQTELQILLQKQNNPAQFMHNQVNLTQKQRNLLKVHNLGIQKPGLQQRINDKNARRLHKLGQMIVQKDKMAKKDDLEIFDPEKSKDLTMGNLSINEECTIESIPNKKPADINTLKNKWQQSESFTQVKKNLSELSKKLTVDKEPKKAEGKYSNPVRRLETNPSISVRELFPGEEEMNLQCNIEFGNVKGATPEGWEKCNSTIQYDVETKKLWNELQRPYGNQSSFLRHLILLEKYFRSGDLVLSHAATPNAAMYSDSVQSRLRAYDNVVNDTPRRSEPAISLIEFRKKPTVNGKSLLKSNQNTEAEKDPKKFMPPPPAFPKPKAKEKKNKQLPPELIAINTPNAQGRKAIQNVLHNIQQLVKGVSASDPTEVAASPLPAPLLPAPPENLARVAREPVQLAVDGRSLPSLVKVMSSGKKYHITLQDYNKMCVMRREKLQQLGHDDPKPKRPSTDTETLITEVQTSAMLGNGGTVLQNVSTDKETDKKHLELAQIGSNAATILKNVGLKNITIAPITPKTATVTSQTFPSPVVSSPSLLVTTPIKLPQLGPAVSITSEMSTNLPIMASSPMIMPKIPKSLTVIPQTIAPAAAAAAVLPCADGARP</sequence>
<protein>
    <submittedName>
        <fullName evidence="1">Uncharacterized protein</fullName>
    </submittedName>
</protein>
<organism evidence="1 2">
    <name type="scientific">Choristoneura fumiferana</name>
    <name type="common">Spruce budworm moth</name>
    <name type="synonym">Archips fumiferana</name>
    <dbReference type="NCBI Taxonomy" id="7141"/>
    <lineage>
        <taxon>Eukaryota</taxon>
        <taxon>Metazoa</taxon>
        <taxon>Ecdysozoa</taxon>
        <taxon>Arthropoda</taxon>
        <taxon>Hexapoda</taxon>
        <taxon>Insecta</taxon>
        <taxon>Pterygota</taxon>
        <taxon>Neoptera</taxon>
        <taxon>Endopterygota</taxon>
        <taxon>Lepidoptera</taxon>
        <taxon>Glossata</taxon>
        <taxon>Ditrysia</taxon>
        <taxon>Tortricoidea</taxon>
        <taxon>Tortricidae</taxon>
        <taxon>Tortricinae</taxon>
        <taxon>Choristoneura</taxon>
    </lineage>
</organism>
<dbReference type="Proteomes" id="UP001064048">
    <property type="component" value="Chromosome 7"/>
</dbReference>
<gene>
    <name evidence="1" type="ORF">MSG28_004477</name>
</gene>
<dbReference type="EMBL" id="CM046107">
    <property type="protein sequence ID" value="KAI8431941.1"/>
    <property type="molecule type" value="Genomic_DNA"/>
</dbReference>
<comment type="caution">
    <text evidence="1">The sequence shown here is derived from an EMBL/GenBank/DDBJ whole genome shotgun (WGS) entry which is preliminary data.</text>
</comment>
<evidence type="ECO:0000313" key="1">
    <source>
        <dbReference type="EMBL" id="KAI8431941.1"/>
    </source>
</evidence>